<keyword evidence="1" id="KW-0238">DNA-binding</keyword>
<evidence type="ECO:0000313" key="4">
    <source>
        <dbReference type="EMBL" id="KIY66838.1"/>
    </source>
</evidence>
<dbReference type="GO" id="GO:0043565">
    <property type="term" value="F:sequence-specific DNA binding"/>
    <property type="evidence" value="ECO:0007669"/>
    <property type="project" value="InterPro"/>
</dbReference>
<evidence type="ECO:0000259" key="3">
    <source>
        <dbReference type="Pfam" id="PF00250"/>
    </source>
</evidence>
<feature type="region of interest" description="Disordered" evidence="2">
    <location>
        <begin position="1"/>
        <end position="42"/>
    </location>
</feature>
<dbReference type="SUPFAM" id="SSF46785">
    <property type="entry name" value="Winged helix' DNA-binding domain"/>
    <property type="match status" value="1"/>
</dbReference>
<evidence type="ECO:0000313" key="5">
    <source>
        <dbReference type="Proteomes" id="UP000054007"/>
    </source>
</evidence>
<feature type="compositionally biased region" description="Low complexity" evidence="2">
    <location>
        <begin position="188"/>
        <end position="198"/>
    </location>
</feature>
<reference evidence="4 5" key="1">
    <citation type="journal article" date="2015" name="Fungal Genet. Biol.">
        <title>Evolution of novel wood decay mechanisms in Agaricales revealed by the genome sequences of Fistulina hepatica and Cylindrobasidium torrendii.</title>
        <authorList>
            <person name="Floudas D."/>
            <person name="Held B.W."/>
            <person name="Riley R."/>
            <person name="Nagy L.G."/>
            <person name="Koehler G."/>
            <person name="Ransdell A.S."/>
            <person name="Younus H."/>
            <person name="Chow J."/>
            <person name="Chiniquy J."/>
            <person name="Lipzen A."/>
            <person name="Tritt A."/>
            <person name="Sun H."/>
            <person name="Haridas S."/>
            <person name="LaButti K."/>
            <person name="Ohm R.A."/>
            <person name="Kues U."/>
            <person name="Blanchette R.A."/>
            <person name="Grigoriev I.V."/>
            <person name="Minto R.E."/>
            <person name="Hibbett D.S."/>
        </authorList>
    </citation>
    <scope>NUCLEOTIDE SEQUENCE [LARGE SCALE GENOMIC DNA]</scope>
    <source>
        <strain evidence="4 5">FP15055 ss-10</strain>
    </source>
</reference>
<gene>
    <name evidence="4" type="ORF">CYLTODRAFT_454985</name>
</gene>
<dbReference type="EMBL" id="KN880542">
    <property type="protein sequence ID" value="KIY66838.1"/>
    <property type="molecule type" value="Genomic_DNA"/>
</dbReference>
<dbReference type="Gene3D" id="1.10.10.10">
    <property type="entry name" value="Winged helix-like DNA-binding domain superfamily/Winged helix DNA-binding domain"/>
    <property type="match status" value="1"/>
</dbReference>
<accession>A0A0D7B8G1</accession>
<proteinExistence type="predicted"/>
<organism evidence="4 5">
    <name type="scientific">Cylindrobasidium torrendii FP15055 ss-10</name>
    <dbReference type="NCBI Taxonomy" id="1314674"/>
    <lineage>
        <taxon>Eukaryota</taxon>
        <taxon>Fungi</taxon>
        <taxon>Dikarya</taxon>
        <taxon>Basidiomycota</taxon>
        <taxon>Agaricomycotina</taxon>
        <taxon>Agaricomycetes</taxon>
        <taxon>Agaricomycetidae</taxon>
        <taxon>Agaricales</taxon>
        <taxon>Marasmiineae</taxon>
        <taxon>Physalacriaceae</taxon>
        <taxon>Cylindrobasidium</taxon>
    </lineage>
</organism>
<feature type="compositionally biased region" description="Low complexity" evidence="2">
    <location>
        <begin position="1"/>
        <end position="28"/>
    </location>
</feature>
<feature type="region of interest" description="Disordered" evidence="2">
    <location>
        <begin position="188"/>
        <end position="208"/>
    </location>
</feature>
<dbReference type="InterPro" id="IPR001766">
    <property type="entry name" value="Fork_head_dom"/>
</dbReference>
<keyword evidence="5" id="KW-1185">Reference proteome</keyword>
<evidence type="ECO:0000256" key="1">
    <source>
        <dbReference type="ARBA" id="ARBA00023125"/>
    </source>
</evidence>
<evidence type="ECO:0000256" key="2">
    <source>
        <dbReference type="SAM" id="MobiDB-lite"/>
    </source>
</evidence>
<dbReference type="InterPro" id="IPR036388">
    <property type="entry name" value="WH-like_DNA-bd_sf"/>
</dbReference>
<dbReference type="Proteomes" id="UP000054007">
    <property type="component" value="Unassembled WGS sequence"/>
</dbReference>
<dbReference type="OrthoDB" id="5954824at2759"/>
<dbReference type="Pfam" id="PF00250">
    <property type="entry name" value="Forkhead"/>
    <property type="match status" value="1"/>
</dbReference>
<protein>
    <recommendedName>
        <fullName evidence="3">Fork-head domain-containing protein</fullName>
    </recommendedName>
</protein>
<name>A0A0D7B8G1_9AGAR</name>
<dbReference type="InterPro" id="IPR036390">
    <property type="entry name" value="WH_DNA-bd_sf"/>
</dbReference>
<dbReference type="AlphaFoldDB" id="A0A0D7B8G1"/>
<sequence length="208" mass="23090">MYPYQSSSNSSYSPQMPQEMSMSPPTSQWLDSERSWSPFSSSESASQGSPYIGYPQNFASASQLEQFMRRNIIEWLGPAVSPNQPISLRMVPNMNNSLHAWQLIAIAIYCSPEHCASSAEIRAAIEAAYPNTYQGSKQKALNETVKHALSAYHLFRRIEIPGGRAGLWTLDIHTDPFGKRVRARAQANTANTGAPANPESVELYSPYN</sequence>
<feature type="domain" description="Fork-head" evidence="3">
    <location>
        <begin position="102"/>
        <end position="171"/>
    </location>
</feature>
<dbReference type="GO" id="GO:0003700">
    <property type="term" value="F:DNA-binding transcription factor activity"/>
    <property type="evidence" value="ECO:0007669"/>
    <property type="project" value="InterPro"/>
</dbReference>